<feature type="coiled-coil region" evidence="1">
    <location>
        <begin position="91"/>
        <end position="171"/>
    </location>
</feature>
<keyword evidence="3" id="KW-1133">Transmembrane helix</keyword>
<keyword evidence="3" id="KW-0472">Membrane</keyword>
<name>A0ABM8ZP72_9VIBR</name>
<evidence type="ECO:0000256" key="2">
    <source>
        <dbReference type="SAM" id="MobiDB-lite"/>
    </source>
</evidence>
<evidence type="ECO:0000256" key="3">
    <source>
        <dbReference type="SAM" id="Phobius"/>
    </source>
</evidence>
<keyword evidence="1" id="KW-0175">Coiled coil</keyword>
<organism evidence="5 6">
    <name type="scientific">Vibrio hippocampi</name>
    <dbReference type="NCBI Taxonomy" id="654686"/>
    <lineage>
        <taxon>Bacteria</taxon>
        <taxon>Pseudomonadati</taxon>
        <taxon>Pseudomonadota</taxon>
        <taxon>Gammaproteobacteria</taxon>
        <taxon>Vibrionales</taxon>
        <taxon>Vibrionaceae</taxon>
        <taxon>Vibrio</taxon>
    </lineage>
</organism>
<gene>
    <name evidence="5" type="primary">smc_2</name>
    <name evidence="5" type="ORF">VHP8226_04121</name>
</gene>
<comment type="caution">
    <text evidence="5">The sequence shown here is derived from an EMBL/GenBank/DDBJ whole genome shotgun (WGS) entry which is preliminary data.</text>
</comment>
<feature type="transmembrane region" description="Helical" evidence="3">
    <location>
        <begin position="611"/>
        <end position="632"/>
    </location>
</feature>
<proteinExistence type="predicted"/>
<sequence length="771" mass="82996">MGDTTSKLSFVMEMVDKITTPISKVTDQTKKSATAIEATQKQISRLSQSTADLDAFKRLKRDSVETSRALDAQNKKVADLARQMRAAEKPTRAMTTEFNKAKREAQQLSQQHERENQKLGELRNKLDQAGISTKNLRQATNQVERHTARLNDRLKEQQNQLEAVAQREKKLAGLREKNSQLMGSAAMDTAKVGAATYALAKLTESYGQVASAQGTIQSLGIGAEGIDAITKSAKDFSNQWSGTTQAEFIAASYDIKSGISSLSDTAVGEFTRIAAMTAGATKSTTEQMTSLFASGYGIYRKQFDQFGATTIEGWNTMSTAERDMKFGEYFSAGIASSVKAFKTNGSEMSSAISNLGATATAANVSFAEQLSILGQLQATMSGSEAATKYKAFLNSAAGAGEKLGLNFLDANNQLLSMPDILAELQGKYGSTIDALEEQELKKAFGTDEAMAMIKLLYPEIDTLKQNIGSMNGALKGGMATTNEMAQAILLGPNESVERMNQRISNLTATLGKVFAPMMMFVTDTIGSAAMGVADLAERFPFLTQLVGGAVMALIALKTVMIGVKMAQVAWNMAMITGMQRMTLMAGLQRAMAAATAVWTAAQWALNVALNANPIGLIVLAVMALIGVVALIVKYWEPLGDFFSNLWDGIVAKFKSAMQWVTDTVGKVKGWWDSIFGDDDKVTKAVELSSTVQQDSNRPSAYAGGYGGVVPARTGIAASHTAPANYTSSYQIAIEQQPGESGDDVARKVRDELDRRDREKARARRGALYDIG</sequence>
<keyword evidence="3" id="KW-0812">Transmembrane</keyword>
<feature type="transmembrane region" description="Helical" evidence="3">
    <location>
        <begin position="541"/>
        <end position="563"/>
    </location>
</feature>
<evidence type="ECO:0000256" key="1">
    <source>
        <dbReference type="SAM" id="Coils"/>
    </source>
</evidence>
<reference evidence="5" key="1">
    <citation type="submission" date="2021-12" db="EMBL/GenBank/DDBJ databases">
        <authorList>
            <person name="Rodrigo-Torres L."/>
            <person name="Arahal R. D."/>
            <person name="Lucena T."/>
        </authorList>
    </citation>
    <scope>NUCLEOTIDE SEQUENCE</scope>
    <source>
        <strain evidence="5">CECT 8226</strain>
    </source>
</reference>
<dbReference type="Pfam" id="PF10145">
    <property type="entry name" value="PhageMin_Tail"/>
    <property type="match status" value="1"/>
</dbReference>
<dbReference type="InterPro" id="IPR010090">
    <property type="entry name" value="Phage_tape_meas"/>
</dbReference>
<evidence type="ECO:0000313" key="5">
    <source>
        <dbReference type="EMBL" id="CAH0531141.1"/>
    </source>
</evidence>
<keyword evidence="6" id="KW-1185">Reference proteome</keyword>
<dbReference type="NCBIfam" id="TIGR01760">
    <property type="entry name" value="tape_meas_TP901"/>
    <property type="match status" value="1"/>
</dbReference>
<accession>A0ABM8ZP72</accession>
<protein>
    <submittedName>
        <fullName evidence="5">Chromosome partition protein Smc</fullName>
    </submittedName>
</protein>
<evidence type="ECO:0000259" key="4">
    <source>
        <dbReference type="Pfam" id="PF10145"/>
    </source>
</evidence>
<dbReference type="RefSeq" id="WP_237487180.1">
    <property type="nucleotide sequence ID" value="NZ_CAKLCM010000004.1"/>
</dbReference>
<evidence type="ECO:0000313" key="6">
    <source>
        <dbReference type="Proteomes" id="UP000838160"/>
    </source>
</evidence>
<feature type="compositionally biased region" description="Basic and acidic residues" evidence="2">
    <location>
        <begin position="743"/>
        <end position="759"/>
    </location>
</feature>
<feature type="region of interest" description="Disordered" evidence="2">
    <location>
        <begin position="734"/>
        <end position="771"/>
    </location>
</feature>
<dbReference type="EMBL" id="CAKLCM010000004">
    <property type="protein sequence ID" value="CAH0531141.1"/>
    <property type="molecule type" value="Genomic_DNA"/>
</dbReference>
<dbReference type="Proteomes" id="UP000838160">
    <property type="component" value="Unassembled WGS sequence"/>
</dbReference>
<feature type="domain" description="Phage tail tape measure protein" evidence="4">
    <location>
        <begin position="231"/>
        <end position="445"/>
    </location>
</feature>
<feature type="transmembrane region" description="Helical" evidence="3">
    <location>
        <begin position="583"/>
        <end position="605"/>
    </location>
</feature>